<dbReference type="InterPro" id="IPR014056">
    <property type="entry name" value="TypeIITA-like_toxin_pred"/>
</dbReference>
<dbReference type="InterPro" id="IPR009241">
    <property type="entry name" value="HigB-like"/>
</dbReference>
<proteinExistence type="predicted"/>
<reference evidence="1" key="1">
    <citation type="submission" date="2020-02" db="EMBL/GenBank/DDBJ databases">
        <authorList>
            <person name="Meier V. D."/>
        </authorList>
    </citation>
    <scope>NUCLEOTIDE SEQUENCE</scope>
    <source>
        <strain evidence="1">AVDCRST_MAG91</strain>
    </source>
</reference>
<dbReference type="NCBIfam" id="TIGR02683">
    <property type="entry name" value="upstrm_HI1419"/>
    <property type="match status" value="1"/>
</dbReference>
<sequence length="57" mass="6315">MKSIGDKVSELRIDHGPGYRVYFARRGEAVILLLAGGDKSSQERDIARAKQLAAERD</sequence>
<dbReference type="PANTHER" id="PTHR41791">
    <property type="entry name" value="SSL7039 PROTEIN"/>
    <property type="match status" value="1"/>
</dbReference>
<dbReference type="EMBL" id="CADCVX010000019">
    <property type="protein sequence ID" value="CAA9482136.1"/>
    <property type="molecule type" value="Genomic_DNA"/>
</dbReference>
<dbReference type="Pfam" id="PF05973">
    <property type="entry name" value="Gp49"/>
    <property type="match status" value="1"/>
</dbReference>
<gene>
    <name evidence="1" type="ORF">AVDCRST_MAG91-80</name>
</gene>
<dbReference type="AlphaFoldDB" id="A0A6J4RU20"/>
<dbReference type="PIRSF" id="PIRSF028744">
    <property type="entry name" value="Addict_mod_HI1419"/>
    <property type="match status" value="1"/>
</dbReference>
<protein>
    <submittedName>
        <fullName evidence="1">FIG022160: hypothetical toxin</fullName>
    </submittedName>
</protein>
<organism evidence="1">
    <name type="scientific">uncultured Sphingomonadaceae bacterium</name>
    <dbReference type="NCBI Taxonomy" id="169976"/>
    <lineage>
        <taxon>Bacteria</taxon>
        <taxon>Pseudomonadati</taxon>
        <taxon>Pseudomonadota</taxon>
        <taxon>Alphaproteobacteria</taxon>
        <taxon>Sphingomonadales</taxon>
        <taxon>Sphingomonadaceae</taxon>
        <taxon>environmental samples</taxon>
    </lineage>
</organism>
<evidence type="ECO:0000313" key="1">
    <source>
        <dbReference type="EMBL" id="CAA9482136.1"/>
    </source>
</evidence>
<dbReference type="PANTHER" id="PTHR41791:SF1">
    <property type="entry name" value="SSL7039 PROTEIN"/>
    <property type="match status" value="1"/>
</dbReference>
<name>A0A6J4RU20_9SPHN</name>
<accession>A0A6J4RU20</accession>